<evidence type="ECO:0000256" key="9">
    <source>
        <dbReference type="SAM" id="Phobius"/>
    </source>
</evidence>
<dbReference type="InterPro" id="IPR028194">
    <property type="entry name" value="CC167"/>
</dbReference>
<organism evidence="10 11">
    <name type="scientific">Pygocentrus nattereri</name>
    <name type="common">Red-bellied piranha</name>
    <dbReference type="NCBI Taxonomy" id="42514"/>
    <lineage>
        <taxon>Eukaryota</taxon>
        <taxon>Metazoa</taxon>
        <taxon>Chordata</taxon>
        <taxon>Craniata</taxon>
        <taxon>Vertebrata</taxon>
        <taxon>Euteleostomi</taxon>
        <taxon>Actinopterygii</taxon>
        <taxon>Neopterygii</taxon>
        <taxon>Teleostei</taxon>
        <taxon>Ostariophysi</taxon>
        <taxon>Characiformes</taxon>
        <taxon>Characoidei</taxon>
        <taxon>Pygocentrus</taxon>
    </lineage>
</organism>
<dbReference type="GO" id="GO:0016020">
    <property type="term" value="C:membrane"/>
    <property type="evidence" value="ECO:0007669"/>
    <property type="project" value="UniProtKB-SubCell"/>
</dbReference>
<evidence type="ECO:0000313" key="11">
    <source>
        <dbReference type="Proteomes" id="UP001501920"/>
    </source>
</evidence>
<feature type="compositionally biased region" description="Polar residues" evidence="8">
    <location>
        <begin position="168"/>
        <end position="188"/>
    </location>
</feature>
<reference evidence="10" key="3">
    <citation type="submission" date="2025-09" db="UniProtKB">
        <authorList>
            <consortium name="Ensembl"/>
        </authorList>
    </citation>
    <scope>IDENTIFICATION</scope>
</reference>
<dbReference type="Ensembl" id="ENSPNAT00000032147.2">
    <property type="protein sequence ID" value="ENSPNAP00000036895.2"/>
    <property type="gene ID" value="ENSPNAG00000028110.2"/>
</dbReference>
<dbReference type="PANTHER" id="PTHR31759">
    <property type="entry name" value="COILED-COIL DOMAIN-CONTAINING PROTEIN 167"/>
    <property type="match status" value="1"/>
</dbReference>
<dbReference type="PANTHER" id="PTHR31759:SF1">
    <property type="entry name" value="COILED-COIL DOMAIN-CONTAINING PROTEIN 167"/>
    <property type="match status" value="1"/>
</dbReference>
<name>A0A3B4ELV8_PYGNA</name>
<dbReference type="Pfam" id="PF15188">
    <property type="entry name" value="CCDC-167"/>
    <property type="match status" value="1"/>
</dbReference>
<sequence length="283" mass="31544">MAEASASGTSTQSGAKNLDAVENALLPEDHSKNHFDIIQLQEKEVRLLGRAESVDSAEMEVQSSTLSDKELMEMRADFDASVSPVLSLEESDLEPPEVGELLMCVEEPEVEEIMDNVPLTTLTSATPLPGSPAFISAPEIILGALHYLPCPQELPPFSMKAPGPAESYMSSKSESTDEASGSQLSSDSPFEEAPLKAQLQIDRIEEQRSRCQSSLERAEFRHRREQLLDEDRQALEDEMTIMNERIQKYEKELEVLRGENRRNMLLSVALLAISALFYYAFIY</sequence>
<keyword evidence="3 9" id="KW-0812">Transmembrane</keyword>
<dbReference type="Proteomes" id="UP001501920">
    <property type="component" value="Chromosome 11"/>
</dbReference>
<feature type="compositionally biased region" description="Low complexity" evidence="8">
    <location>
        <begin position="1"/>
        <end position="15"/>
    </location>
</feature>
<feature type="region of interest" description="Disordered" evidence="8">
    <location>
        <begin position="158"/>
        <end position="192"/>
    </location>
</feature>
<reference evidence="10" key="2">
    <citation type="submission" date="2025-08" db="UniProtKB">
        <authorList>
            <consortium name="Ensembl"/>
        </authorList>
    </citation>
    <scope>IDENTIFICATION</scope>
</reference>
<protein>
    <recommendedName>
        <fullName evidence="2">Coiled-coil domain-containing protein 167</fullName>
    </recommendedName>
</protein>
<dbReference type="AlphaFoldDB" id="A0A3B4ELV8"/>
<reference evidence="10 11" key="1">
    <citation type="submission" date="2020-10" db="EMBL/GenBank/DDBJ databases">
        <title>Pygocentrus nattereri (red-bellied piranha) genome, fPygNat1, primary haplotype.</title>
        <authorList>
            <person name="Myers G."/>
            <person name="Meyer A."/>
            <person name="Karagic N."/>
            <person name="Pippel M."/>
            <person name="Winkler S."/>
            <person name="Tracey A."/>
            <person name="Wood J."/>
            <person name="Formenti G."/>
            <person name="Howe K."/>
            <person name="Fedrigo O."/>
            <person name="Jarvis E.D."/>
        </authorList>
    </citation>
    <scope>NUCLEOTIDE SEQUENCE [LARGE SCALE GENOMIC DNA]</scope>
</reference>
<keyword evidence="4 9" id="KW-1133">Transmembrane helix</keyword>
<evidence type="ECO:0000256" key="3">
    <source>
        <dbReference type="ARBA" id="ARBA00022692"/>
    </source>
</evidence>
<evidence type="ECO:0000256" key="7">
    <source>
        <dbReference type="SAM" id="Coils"/>
    </source>
</evidence>
<evidence type="ECO:0000313" key="10">
    <source>
        <dbReference type="Ensembl" id="ENSPNAP00000036895.2"/>
    </source>
</evidence>
<comment type="subcellular location">
    <subcellularLocation>
        <location evidence="1">Membrane</location>
        <topology evidence="1">Single-pass membrane protein</topology>
    </subcellularLocation>
</comment>
<evidence type="ECO:0000256" key="1">
    <source>
        <dbReference type="ARBA" id="ARBA00004167"/>
    </source>
</evidence>
<keyword evidence="6 9" id="KW-0472">Membrane</keyword>
<keyword evidence="5 7" id="KW-0175">Coiled coil</keyword>
<dbReference type="GeneTree" id="ENSGT00390000010210"/>
<evidence type="ECO:0000256" key="2">
    <source>
        <dbReference type="ARBA" id="ARBA00022350"/>
    </source>
</evidence>
<evidence type="ECO:0000256" key="8">
    <source>
        <dbReference type="SAM" id="MobiDB-lite"/>
    </source>
</evidence>
<keyword evidence="11" id="KW-1185">Reference proteome</keyword>
<evidence type="ECO:0000256" key="5">
    <source>
        <dbReference type="ARBA" id="ARBA00023054"/>
    </source>
</evidence>
<feature type="transmembrane region" description="Helical" evidence="9">
    <location>
        <begin position="264"/>
        <end position="282"/>
    </location>
</feature>
<feature type="coiled-coil region" evidence="7">
    <location>
        <begin position="201"/>
        <end position="259"/>
    </location>
</feature>
<proteinExistence type="predicted"/>
<evidence type="ECO:0000256" key="6">
    <source>
        <dbReference type="ARBA" id="ARBA00023136"/>
    </source>
</evidence>
<evidence type="ECO:0000256" key="4">
    <source>
        <dbReference type="ARBA" id="ARBA00022989"/>
    </source>
</evidence>
<feature type="region of interest" description="Disordered" evidence="8">
    <location>
        <begin position="1"/>
        <end position="24"/>
    </location>
</feature>
<accession>A0A3B4ELV8</accession>